<evidence type="ECO:0000313" key="3">
    <source>
        <dbReference type="Proteomes" id="UP001057520"/>
    </source>
</evidence>
<dbReference type="PIRSF" id="PIRSF033535">
    <property type="entry name" value="UCP033535_plp"/>
    <property type="match status" value="1"/>
</dbReference>
<keyword evidence="1" id="KW-0732">Signal</keyword>
<name>A0ABY4ZWY4_9CAUL</name>
<sequence length="218" mass="23212">MARLGLQHRRAMRAAVLLACALALTGCKIVTIEQDQAIRAKRSLNFNADTYVARIWRSQALPAFQARAVPAKDLFAAIDADADTAGAKLGRRSGEGAAWTFVVSGEGVVDAVDDSSRRRTIEVKLDGARPVKLQTGPVVVGTSLRDALPFIAFDDFTDQLAFADVGRALTKTSLSNLKPTLDGLKPGDRVRVVGAFDLPPKGQPVFVTPISVDKVAAS</sequence>
<proteinExistence type="predicted"/>
<dbReference type="PROSITE" id="PS51257">
    <property type="entry name" value="PROKAR_LIPOPROTEIN"/>
    <property type="match status" value="1"/>
</dbReference>
<dbReference type="Gene3D" id="1.10.10.1260">
    <property type="entry name" value="Envelope glycoprotein gp160, DUF2291, helical domain"/>
    <property type="match status" value="1"/>
</dbReference>
<dbReference type="Pfam" id="PF10054">
    <property type="entry name" value="DUF2291"/>
    <property type="match status" value="1"/>
</dbReference>
<dbReference type="InterPro" id="IPR014582">
    <property type="entry name" value="UCP033535_lipo"/>
</dbReference>
<reference evidence="2 3" key="1">
    <citation type="submission" date="2022-04" db="EMBL/GenBank/DDBJ databases">
        <title>Genome sequence of soybean root-associated Caulobacter segnis RL271.</title>
        <authorList>
            <person name="Longley R."/>
            <person name="Bonito G."/>
            <person name="Trigodet F."/>
            <person name="Crosson S."/>
            <person name="Fiebig A."/>
        </authorList>
    </citation>
    <scope>NUCLEOTIDE SEQUENCE [LARGE SCALE GENOMIC DNA]</scope>
    <source>
        <strain evidence="2 3">RL271</strain>
    </source>
</reference>
<dbReference type="SUPFAM" id="SSF141318">
    <property type="entry name" value="TM0957-like"/>
    <property type="match status" value="1"/>
</dbReference>
<evidence type="ECO:0000313" key="2">
    <source>
        <dbReference type="EMBL" id="USQ97358.1"/>
    </source>
</evidence>
<dbReference type="EMBL" id="CP096040">
    <property type="protein sequence ID" value="USQ97358.1"/>
    <property type="molecule type" value="Genomic_DNA"/>
</dbReference>
<accession>A0ABY4ZWY4</accession>
<organism evidence="2 3">
    <name type="scientific">Caulobacter segnis</name>
    <dbReference type="NCBI Taxonomy" id="88688"/>
    <lineage>
        <taxon>Bacteria</taxon>
        <taxon>Pseudomonadati</taxon>
        <taxon>Pseudomonadota</taxon>
        <taxon>Alphaproteobacteria</taxon>
        <taxon>Caulobacterales</taxon>
        <taxon>Caulobacteraceae</taxon>
        <taxon>Caulobacter</taxon>
    </lineage>
</organism>
<feature type="signal peptide" evidence="1">
    <location>
        <begin position="1"/>
        <end position="25"/>
    </location>
</feature>
<protein>
    <submittedName>
        <fullName evidence="2">DUF2291 domain-containing protein</fullName>
    </submittedName>
</protein>
<gene>
    <name evidence="2" type="ORF">MZV50_07410</name>
</gene>
<evidence type="ECO:0000256" key="1">
    <source>
        <dbReference type="SAM" id="SignalP"/>
    </source>
</evidence>
<dbReference type="Gene3D" id="2.40.50.420">
    <property type="entry name" value="Envelope glycoprotein gp160, DUF2291, alpha/beta domain"/>
    <property type="match status" value="1"/>
</dbReference>
<dbReference type="InterPro" id="IPR036215">
    <property type="entry name" value="TM0957-like_sf"/>
</dbReference>
<feature type="chain" id="PRO_5045896853" evidence="1">
    <location>
        <begin position="26"/>
        <end position="218"/>
    </location>
</feature>
<dbReference type="Proteomes" id="UP001057520">
    <property type="component" value="Chromosome"/>
</dbReference>
<keyword evidence="3" id="KW-1185">Reference proteome</keyword>